<comment type="caution">
    <text evidence="2">The sequence shown here is derived from an EMBL/GenBank/DDBJ whole genome shotgun (WGS) entry which is preliminary data.</text>
</comment>
<sequence>MNLRTALRPFAPLALLLLTACAPAPIYKTAPGAVTALPAQVAHAPEQFGNGAVIWGGSVVSVRNFPDHTEMEVLAYPLDSSQRPRPNAQGAGRFIAIFPGYVEAFNFPNGSLVTLSGQLSGTRAGSVDQAPYVYPLMTVAQSHRWTAAEMRAGHPNISFGVGVGVGIH</sequence>
<dbReference type="PANTHER" id="PTHR37530:SF1">
    <property type="entry name" value="OUTER MEMBRANE PROTEIN SLP"/>
    <property type="match status" value="1"/>
</dbReference>
<dbReference type="PROSITE" id="PS51257">
    <property type="entry name" value="PROKAR_LIPOPROTEIN"/>
    <property type="match status" value="1"/>
</dbReference>
<dbReference type="PANTHER" id="PTHR37530">
    <property type="entry name" value="OUTER MEMBRANE PROTEIN SLP"/>
    <property type="match status" value="1"/>
</dbReference>
<evidence type="ECO:0000313" key="3">
    <source>
        <dbReference type="Proteomes" id="UP000254258"/>
    </source>
</evidence>
<name>A0A370WYE6_9GAMM</name>
<dbReference type="RefSeq" id="WP_115495733.1">
    <property type="nucleotide sequence ID" value="NZ_QRBE01000006.1"/>
</dbReference>
<proteinExistence type="predicted"/>
<dbReference type="Proteomes" id="UP000254258">
    <property type="component" value="Unassembled WGS sequence"/>
</dbReference>
<feature type="signal peptide" evidence="1">
    <location>
        <begin position="1"/>
        <end position="24"/>
    </location>
</feature>
<keyword evidence="1" id="KW-0732">Signal</keyword>
<accession>A0A370WYE6</accession>
<protein>
    <recommendedName>
        <fullName evidence="4">Slp family lipoprotein</fullName>
    </recommendedName>
</protein>
<dbReference type="EMBL" id="QRBE01000006">
    <property type="protein sequence ID" value="RDS81178.1"/>
    <property type="molecule type" value="Genomic_DNA"/>
</dbReference>
<evidence type="ECO:0000256" key="1">
    <source>
        <dbReference type="SAM" id="SignalP"/>
    </source>
</evidence>
<organism evidence="2 3">
    <name type="scientific">Dyella monticola</name>
    <dbReference type="NCBI Taxonomy" id="1927958"/>
    <lineage>
        <taxon>Bacteria</taxon>
        <taxon>Pseudomonadati</taxon>
        <taxon>Pseudomonadota</taxon>
        <taxon>Gammaproteobacteria</taxon>
        <taxon>Lysobacterales</taxon>
        <taxon>Rhodanobacteraceae</taxon>
        <taxon>Dyella</taxon>
    </lineage>
</organism>
<dbReference type="Pfam" id="PF03843">
    <property type="entry name" value="Slp"/>
    <property type="match status" value="1"/>
</dbReference>
<dbReference type="PIRSF" id="PIRSF004982">
    <property type="entry name" value="SlP"/>
    <property type="match status" value="1"/>
</dbReference>
<reference evidence="2 3" key="1">
    <citation type="submission" date="2018-07" db="EMBL/GenBank/DDBJ databases">
        <title>Dyella monticola sp. nov. and Dyella psychrodurans sp. nov. isolated from monsoon evergreen broad-leaved forest soil of Dinghu Mountain, China.</title>
        <authorList>
            <person name="Gao Z."/>
            <person name="Qiu L."/>
        </authorList>
    </citation>
    <scope>NUCLEOTIDE SEQUENCE [LARGE SCALE GENOMIC DNA]</scope>
    <source>
        <strain evidence="2 3">4G-K06</strain>
    </source>
</reference>
<feature type="chain" id="PRO_5016819734" description="Slp family lipoprotein" evidence="1">
    <location>
        <begin position="25"/>
        <end position="168"/>
    </location>
</feature>
<evidence type="ECO:0000313" key="2">
    <source>
        <dbReference type="EMBL" id="RDS81178.1"/>
    </source>
</evidence>
<keyword evidence="3" id="KW-1185">Reference proteome</keyword>
<evidence type="ECO:0008006" key="4">
    <source>
        <dbReference type="Google" id="ProtNLM"/>
    </source>
</evidence>
<dbReference type="AlphaFoldDB" id="A0A370WYE6"/>
<dbReference type="GO" id="GO:0019867">
    <property type="term" value="C:outer membrane"/>
    <property type="evidence" value="ECO:0007669"/>
    <property type="project" value="InterPro"/>
</dbReference>
<gene>
    <name evidence="2" type="ORF">DWU98_11605</name>
</gene>
<dbReference type="InterPro" id="IPR004658">
    <property type="entry name" value="OMP_Slp"/>
</dbReference>
<dbReference type="OrthoDB" id="5295757at2"/>